<dbReference type="EMBL" id="UXUI01007525">
    <property type="protein sequence ID" value="VDD88027.1"/>
    <property type="molecule type" value="Genomic_DNA"/>
</dbReference>
<sequence>MGVIRRVACAVSGGVDSAVSAYLLSKKGFDVVGVYMINWDNVEEGTTTCPRTKDEADAYEVCRKLDIKCYTVNFVQEYWNHIFSYALLVNYLLKNYVEGRTVVPDILCNNIIKFDLLHKYAFEKLHVDAVATGHFVRTTCGNYLEEGDPKNGVRLLTGLDPLKDQSYFLCGLTQSQLKRSMFPVGSLIKTQVRSIAKSAGLSVWDKAESMGICFIGKRKNFSSFLDQYLEKNEGVIRNVEDGNELAKHNGIHHFNIGKRIQVDPSVCQFSMGFYVTSLDYRSKTVWACNGVNHPSLYAKEFIIKEPSWIADSPFQNSNTATVDFRCQRTHPAFRCTIILCPDGNLRVLPKNPVRAAAPGQMCVIYRGEECLGGSEILEINKFICFVSSKCIHRFENVSACATAGLIGGNNAGNGWGTTGTPNGSASGGDTGKGNGFAGGTRGTAAGKGNGRGPIGTGGASGNGRGVRTEGSGNGPKGTGGTMGENGLAIGTGA</sequence>
<dbReference type="Pfam" id="PF20259">
    <property type="entry name" value="tRNA_Me_trans_M"/>
    <property type="match status" value="1"/>
</dbReference>
<dbReference type="PANTHER" id="PTHR11933">
    <property type="entry name" value="TRNA 5-METHYLAMINOMETHYL-2-THIOURIDYLATE -METHYLTRANSFERASE"/>
    <property type="match status" value="1"/>
</dbReference>
<evidence type="ECO:0000256" key="2">
    <source>
        <dbReference type="ARBA" id="ARBA00004173"/>
    </source>
</evidence>
<proteinExistence type="inferred from homology"/>
<dbReference type="STRING" id="51028.A0A0N4V0L5"/>
<dbReference type="Gene3D" id="2.30.30.280">
    <property type="entry name" value="Adenine nucleotide alpha hydrolases-like domains"/>
    <property type="match status" value="1"/>
</dbReference>
<comment type="function">
    <text evidence="1">Catalyzes the 2-thiolation of uridine at the wobble position (U34) of mitochondrial tRNA(Lys), tRNA(Glu) and tRNA(Gln). Required for the formation of 5-taurinomethyl-2-thiouridine (tm5s2U) of mitochondrial tRNA(Lys), tRNA(Glu), and tRNA(Gln) at the wobble position. ATP is required to activate the C2 atom of the wobble base.</text>
</comment>
<evidence type="ECO:0000256" key="7">
    <source>
        <dbReference type="ARBA" id="ARBA00022694"/>
    </source>
</evidence>
<organism evidence="18">
    <name type="scientific">Enterobius vermicularis</name>
    <name type="common">Human pinworm</name>
    <dbReference type="NCBI Taxonomy" id="51028"/>
    <lineage>
        <taxon>Eukaryota</taxon>
        <taxon>Metazoa</taxon>
        <taxon>Ecdysozoa</taxon>
        <taxon>Nematoda</taxon>
        <taxon>Chromadorea</taxon>
        <taxon>Rhabditida</taxon>
        <taxon>Spirurina</taxon>
        <taxon>Oxyuridomorpha</taxon>
        <taxon>Oxyuroidea</taxon>
        <taxon>Oxyuridae</taxon>
        <taxon>Enterobius</taxon>
    </lineage>
</organism>
<dbReference type="Pfam" id="PF03054">
    <property type="entry name" value="tRNA_Me_trans"/>
    <property type="match status" value="1"/>
</dbReference>
<evidence type="ECO:0000313" key="17">
    <source>
        <dbReference type="Proteomes" id="UP000274131"/>
    </source>
</evidence>
<dbReference type="GO" id="GO:0061708">
    <property type="term" value="F:tRNA-5-taurinomethyluridine 2-sulfurtransferase"/>
    <property type="evidence" value="ECO:0007669"/>
    <property type="project" value="UniProtKB-EC"/>
</dbReference>
<dbReference type="NCBIfam" id="NF001138">
    <property type="entry name" value="PRK00143.1"/>
    <property type="match status" value="1"/>
</dbReference>
<protein>
    <recommendedName>
        <fullName evidence="4">tRNA-5-taurinomethyluridine 2-sulfurtransferase</fullName>
        <ecNumber evidence="4">2.8.1.14</ecNumber>
    </recommendedName>
</protein>
<dbReference type="SUPFAM" id="SSF52402">
    <property type="entry name" value="Adenine nucleotide alpha hydrolases-like"/>
    <property type="match status" value="1"/>
</dbReference>
<gene>
    <name evidence="16" type="ORF">EVEC_LOCUS3170</name>
</gene>
<dbReference type="GO" id="GO:0002143">
    <property type="term" value="P:tRNA wobble position uridine thiolation"/>
    <property type="evidence" value="ECO:0007669"/>
    <property type="project" value="TreeGrafter"/>
</dbReference>
<comment type="subcellular location">
    <subcellularLocation>
        <location evidence="2">Mitochondrion</location>
    </subcellularLocation>
</comment>
<reference evidence="18" key="1">
    <citation type="submission" date="2017-02" db="UniProtKB">
        <authorList>
            <consortium name="WormBaseParasite"/>
        </authorList>
    </citation>
    <scope>IDENTIFICATION</scope>
</reference>
<name>A0A0N4V0L5_ENTVE</name>
<evidence type="ECO:0000256" key="8">
    <source>
        <dbReference type="ARBA" id="ARBA00022741"/>
    </source>
</evidence>
<dbReference type="Gene3D" id="3.40.50.620">
    <property type="entry name" value="HUPs"/>
    <property type="match status" value="1"/>
</dbReference>
<comment type="similarity">
    <text evidence="3">Belongs to the MnmA/TRMU family.</text>
</comment>
<keyword evidence="17" id="KW-1185">Reference proteome</keyword>
<feature type="compositionally biased region" description="Gly residues" evidence="13">
    <location>
        <begin position="471"/>
        <end position="493"/>
    </location>
</feature>
<keyword evidence="6" id="KW-0808">Transferase</keyword>
<dbReference type="InterPro" id="IPR046885">
    <property type="entry name" value="MnmA-like_C"/>
</dbReference>
<reference evidence="16 17" key="2">
    <citation type="submission" date="2018-10" db="EMBL/GenBank/DDBJ databases">
        <authorList>
            <consortium name="Pathogen Informatics"/>
        </authorList>
    </citation>
    <scope>NUCLEOTIDE SEQUENCE [LARGE SCALE GENOMIC DNA]</scope>
</reference>
<dbReference type="PANTHER" id="PTHR11933:SF5">
    <property type="entry name" value="MITOCHONDRIAL TRNA-SPECIFIC 2-THIOURIDYLASE 1"/>
    <property type="match status" value="1"/>
</dbReference>
<feature type="region of interest" description="Disordered" evidence="13">
    <location>
        <begin position="417"/>
        <end position="493"/>
    </location>
</feature>
<dbReference type="GO" id="GO:0005524">
    <property type="term" value="F:ATP binding"/>
    <property type="evidence" value="ECO:0007669"/>
    <property type="project" value="UniProtKB-KW"/>
</dbReference>
<dbReference type="InterPro" id="IPR004506">
    <property type="entry name" value="MnmA-like"/>
</dbReference>
<evidence type="ECO:0000313" key="16">
    <source>
        <dbReference type="EMBL" id="VDD88027.1"/>
    </source>
</evidence>
<dbReference type="OrthoDB" id="3685at2759"/>
<dbReference type="AlphaFoldDB" id="A0A0N4V0L5"/>
<evidence type="ECO:0000256" key="9">
    <source>
        <dbReference type="ARBA" id="ARBA00022840"/>
    </source>
</evidence>
<keyword evidence="10" id="KW-0694">RNA-binding</keyword>
<dbReference type="GO" id="GO:0005739">
    <property type="term" value="C:mitochondrion"/>
    <property type="evidence" value="ECO:0007669"/>
    <property type="project" value="UniProtKB-SubCell"/>
</dbReference>
<evidence type="ECO:0000256" key="3">
    <source>
        <dbReference type="ARBA" id="ARBA00006191"/>
    </source>
</evidence>
<evidence type="ECO:0000256" key="1">
    <source>
        <dbReference type="ARBA" id="ARBA00003986"/>
    </source>
</evidence>
<dbReference type="CDD" id="cd01998">
    <property type="entry name" value="MnmA_TRMU-like"/>
    <property type="match status" value="1"/>
</dbReference>
<dbReference type="InterPro" id="IPR023382">
    <property type="entry name" value="MnmA-like_central_sf"/>
</dbReference>
<evidence type="ECO:0000259" key="14">
    <source>
        <dbReference type="Pfam" id="PF20258"/>
    </source>
</evidence>
<evidence type="ECO:0000256" key="4">
    <source>
        <dbReference type="ARBA" id="ARBA00011953"/>
    </source>
</evidence>
<accession>A0A0N4V0L5</accession>
<evidence type="ECO:0000256" key="5">
    <source>
        <dbReference type="ARBA" id="ARBA00022555"/>
    </source>
</evidence>
<comment type="catalytic activity">
    <reaction evidence="12">
        <text>5-taurinomethyluridine(34) in tRNA + S-sulfanyl-L-cysteinyl-[protein] + AH2 + ATP = 5-taurinomethyl-2-thiouridine(34) in tRNA + L-cysteinyl-[protein] + A + AMP + diphosphate + H(+)</text>
        <dbReference type="Rhea" id="RHEA:47040"/>
        <dbReference type="Rhea" id="RHEA-COMP:10131"/>
        <dbReference type="Rhea" id="RHEA-COMP:11726"/>
        <dbReference type="Rhea" id="RHEA-COMP:11732"/>
        <dbReference type="Rhea" id="RHEA-COMP:11733"/>
        <dbReference type="ChEBI" id="CHEBI:13193"/>
        <dbReference type="ChEBI" id="CHEBI:15378"/>
        <dbReference type="ChEBI" id="CHEBI:17499"/>
        <dbReference type="ChEBI" id="CHEBI:29950"/>
        <dbReference type="ChEBI" id="CHEBI:30616"/>
        <dbReference type="ChEBI" id="CHEBI:33019"/>
        <dbReference type="ChEBI" id="CHEBI:61963"/>
        <dbReference type="ChEBI" id="CHEBI:87171"/>
        <dbReference type="ChEBI" id="CHEBI:87172"/>
        <dbReference type="ChEBI" id="CHEBI:456215"/>
        <dbReference type="EC" id="2.8.1.14"/>
    </reaction>
</comment>
<dbReference type="NCBIfam" id="TIGR00420">
    <property type="entry name" value="trmU"/>
    <property type="match status" value="1"/>
</dbReference>
<dbReference type="WBParaSite" id="EVEC_0000346201-mRNA-1">
    <property type="protein sequence ID" value="EVEC_0000346201-mRNA-1"/>
    <property type="gene ID" value="EVEC_0000346201"/>
</dbReference>
<dbReference type="InterPro" id="IPR014729">
    <property type="entry name" value="Rossmann-like_a/b/a_fold"/>
</dbReference>
<evidence type="ECO:0000256" key="13">
    <source>
        <dbReference type="SAM" id="MobiDB-lite"/>
    </source>
</evidence>
<dbReference type="Pfam" id="PF20258">
    <property type="entry name" value="tRNA_Me_trans_C"/>
    <property type="match status" value="1"/>
</dbReference>
<evidence type="ECO:0000256" key="10">
    <source>
        <dbReference type="ARBA" id="ARBA00022884"/>
    </source>
</evidence>
<evidence type="ECO:0000256" key="11">
    <source>
        <dbReference type="ARBA" id="ARBA00023157"/>
    </source>
</evidence>
<keyword evidence="8" id="KW-0547">Nucleotide-binding</keyword>
<keyword evidence="9" id="KW-0067">ATP-binding</keyword>
<evidence type="ECO:0000259" key="15">
    <source>
        <dbReference type="Pfam" id="PF20259"/>
    </source>
</evidence>
<keyword evidence="5" id="KW-0820">tRNA-binding</keyword>
<dbReference type="Proteomes" id="UP000274131">
    <property type="component" value="Unassembled WGS sequence"/>
</dbReference>
<keyword evidence="11" id="KW-1015">Disulfide bond</keyword>
<keyword evidence="7" id="KW-0819">tRNA processing</keyword>
<feature type="compositionally biased region" description="Gly residues" evidence="13">
    <location>
        <begin position="425"/>
        <end position="464"/>
    </location>
</feature>
<dbReference type="EC" id="2.8.1.14" evidence="4"/>
<evidence type="ECO:0000313" key="18">
    <source>
        <dbReference type="WBParaSite" id="EVEC_0000346201-mRNA-1"/>
    </source>
</evidence>
<dbReference type="GO" id="GO:0000049">
    <property type="term" value="F:tRNA binding"/>
    <property type="evidence" value="ECO:0007669"/>
    <property type="project" value="UniProtKB-KW"/>
</dbReference>
<feature type="domain" description="tRNA-specific 2-thiouridylase MnmA-like central" evidence="15">
    <location>
        <begin position="223"/>
        <end position="288"/>
    </location>
</feature>
<dbReference type="FunFam" id="3.40.50.620:FF:000104">
    <property type="entry name" value="Mitochondrial tRNA-specific 2-thiouridylase 1"/>
    <property type="match status" value="1"/>
</dbReference>
<evidence type="ECO:0000256" key="6">
    <source>
        <dbReference type="ARBA" id="ARBA00022679"/>
    </source>
</evidence>
<evidence type="ECO:0000256" key="12">
    <source>
        <dbReference type="ARBA" id="ARBA00049564"/>
    </source>
</evidence>
<dbReference type="Gene3D" id="2.40.30.10">
    <property type="entry name" value="Translation factors"/>
    <property type="match status" value="1"/>
</dbReference>
<feature type="domain" description="tRNA-specific 2-thiouridylase MnmA-like C-terminal" evidence="14">
    <location>
        <begin position="299"/>
        <end position="376"/>
    </location>
</feature>
<dbReference type="InterPro" id="IPR046884">
    <property type="entry name" value="MnmA-like_central"/>
</dbReference>